<organism evidence="3">
    <name type="scientific">marine sediment metagenome</name>
    <dbReference type="NCBI Taxonomy" id="412755"/>
    <lineage>
        <taxon>unclassified sequences</taxon>
        <taxon>metagenomes</taxon>
        <taxon>ecological metagenomes</taxon>
    </lineage>
</organism>
<evidence type="ECO:0000256" key="2">
    <source>
        <dbReference type="SAM" id="Phobius"/>
    </source>
</evidence>
<protein>
    <submittedName>
        <fullName evidence="3">Uncharacterized protein</fullName>
    </submittedName>
</protein>
<keyword evidence="2" id="KW-1133">Transmembrane helix</keyword>
<accession>A0A0F9HWW4</accession>
<gene>
    <name evidence="3" type="ORF">LCGC14_1653490</name>
</gene>
<proteinExistence type="predicted"/>
<sequence>MGLLVNLWLSLQKRLIEWECNMKILVVIFLALIAFRLIDELLPITYSRPEPKTSPPTRRKRTGEYDGK</sequence>
<keyword evidence="2" id="KW-0812">Transmembrane</keyword>
<keyword evidence="2" id="KW-0472">Membrane</keyword>
<dbReference type="AlphaFoldDB" id="A0A0F9HWW4"/>
<feature type="transmembrane region" description="Helical" evidence="2">
    <location>
        <begin position="20"/>
        <end position="38"/>
    </location>
</feature>
<reference evidence="3" key="1">
    <citation type="journal article" date="2015" name="Nature">
        <title>Complex archaea that bridge the gap between prokaryotes and eukaryotes.</title>
        <authorList>
            <person name="Spang A."/>
            <person name="Saw J.H."/>
            <person name="Jorgensen S.L."/>
            <person name="Zaremba-Niedzwiedzka K."/>
            <person name="Martijn J."/>
            <person name="Lind A.E."/>
            <person name="van Eijk R."/>
            <person name="Schleper C."/>
            <person name="Guy L."/>
            <person name="Ettema T.J."/>
        </authorList>
    </citation>
    <scope>NUCLEOTIDE SEQUENCE</scope>
</reference>
<comment type="caution">
    <text evidence="3">The sequence shown here is derived from an EMBL/GenBank/DDBJ whole genome shotgun (WGS) entry which is preliminary data.</text>
</comment>
<evidence type="ECO:0000256" key="1">
    <source>
        <dbReference type="SAM" id="MobiDB-lite"/>
    </source>
</evidence>
<evidence type="ECO:0000313" key="3">
    <source>
        <dbReference type="EMBL" id="KKM19642.1"/>
    </source>
</evidence>
<feature type="region of interest" description="Disordered" evidence="1">
    <location>
        <begin position="46"/>
        <end position="68"/>
    </location>
</feature>
<dbReference type="EMBL" id="LAZR01013940">
    <property type="protein sequence ID" value="KKM19642.1"/>
    <property type="molecule type" value="Genomic_DNA"/>
</dbReference>
<name>A0A0F9HWW4_9ZZZZ</name>